<evidence type="ECO:0000313" key="2">
    <source>
        <dbReference type="EMBL" id="AYG95231.1"/>
    </source>
</evidence>
<dbReference type="RefSeq" id="WP_121482379.1">
    <property type="nucleotide sequence ID" value="NZ_CP032707.1"/>
</dbReference>
<evidence type="ECO:0000256" key="1">
    <source>
        <dbReference type="SAM" id="Coils"/>
    </source>
</evidence>
<gene>
    <name evidence="2" type="ORF">D8I30_08590</name>
</gene>
<dbReference type="Proteomes" id="UP000276984">
    <property type="component" value="Chromosome"/>
</dbReference>
<proteinExistence type="predicted"/>
<feature type="coiled-coil region" evidence="1">
    <location>
        <begin position="1"/>
        <end position="28"/>
    </location>
</feature>
<sequence length="91" mass="9656">MDAVTAAKARIDRALADLERKVLELKARPGSAPPIPDDDLFAPRPSNAADLARIAELETAGQETAQALARAADAVRDVLAQQQPQAEQEAN</sequence>
<reference evidence="2 3" key="1">
    <citation type="submission" date="2018-10" db="EMBL/GenBank/DDBJ databases">
        <title>Complete genome sequence of Brevundimonas naejangsanensis BRV3.</title>
        <authorList>
            <person name="Berrios L."/>
            <person name="Ely B."/>
        </authorList>
    </citation>
    <scope>NUCLEOTIDE SEQUENCE [LARGE SCALE GENOMIC DNA]</scope>
    <source>
        <strain evidence="2 3">BRV3</strain>
    </source>
</reference>
<accession>A0A494RFZ8</accession>
<keyword evidence="1" id="KW-0175">Coiled coil</keyword>
<name>A0A494RFZ8_9CAUL</name>
<evidence type="ECO:0000313" key="3">
    <source>
        <dbReference type="Proteomes" id="UP000276984"/>
    </source>
</evidence>
<dbReference type="EMBL" id="CP032707">
    <property type="protein sequence ID" value="AYG95231.1"/>
    <property type="molecule type" value="Genomic_DNA"/>
</dbReference>
<dbReference type="AlphaFoldDB" id="A0A494RFZ8"/>
<keyword evidence="3" id="KW-1185">Reference proteome</keyword>
<protein>
    <submittedName>
        <fullName evidence="2">Uncharacterized protein</fullName>
    </submittedName>
</protein>
<dbReference type="OrthoDB" id="7207220at2"/>
<organism evidence="2 3">
    <name type="scientific">Brevundimonas naejangsanensis</name>
    <dbReference type="NCBI Taxonomy" id="588932"/>
    <lineage>
        <taxon>Bacteria</taxon>
        <taxon>Pseudomonadati</taxon>
        <taxon>Pseudomonadota</taxon>
        <taxon>Alphaproteobacteria</taxon>
        <taxon>Caulobacterales</taxon>
        <taxon>Caulobacteraceae</taxon>
        <taxon>Brevundimonas</taxon>
    </lineage>
</organism>